<evidence type="ECO:0000256" key="9">
    <source>
        <dbReference type="ARBA" id="ARBA00023136"/>
    </source>
</evidence>
<evidence type="ECO:0000256" key="2">
    <source>
        <dbReference type="ARBA" id="ARBA00007193"/>
    </source>
</evidence>
<dbReference type="GO" id="GO:0005886">
    <property type="term" value="C:plasma membrane"/>
    <property type="evidence" value="ECO:0007669"/>
    <property type="project" value="TreeGrafter"/>
</dbReference>
<keyword evidence="4 13" id="KW-0894">Sodium channel</keyword>
<evidence type="ECO:0000256" key="13">
    <source>
        <dbReference type="RuleBase" id="RU000679"/>
    </source>
</evidence>
<dbReference type="Proteomes" id="UP000218231">
    <property type="component" value="Unassembled WGS sequence"/>
</dbReference>
<evidence type="ECO:0000256" key="1">
    <source>
        <dbReference type="ARBA" id="ARBA00004141"/>
    </source>
</evidence>
<dbReference type="Pfam" id="PF00858">
    <property type="entry name" value="ASC"/>
    <property type="match status" value="1"/>
</dbReference>
<keyword evidence="16" id="KW-1185">Reference proteome</keyword>
<protein>
    <recommendedName>
        <fullName evidence="17">Amiloride-sensitive sodium channel</fullName>
    </recommendedName>
</protein>
<feature type="region of interest" description="Disordered" evidence="14">
    <location>
        <begin position="430"/>
        <end position="452"/>
    </location>
</feature>
<keyword evidence="7" id="KW-0915">Sodium</keyword>
<evidence type="ECO:0008006" key="17">
    <source>
        <dbReference type="Google" id="ProtNLM"/>
    </source>
</evidence>
<evidence type="ECO:0000256" key="5">
    <source>
        <dbReference type="ARBA" id="ARBA00022692"/>
    </source>
</evidence>
<keyword evidence="8 13" id="KW-0406">Ion transport</keyword>
<proteinExistence type="inferred from homology"/>
<dbReference type="PRINTS" id="PR01078">
    <property type="entry name" value="AMINACHANNEL"/>
</dbReference>
<comment type="similarity">
    <text evidence="2 13">Belongs to the amiloride-sensitive sodium channel (TC 1.A.6) family.</text>
</comment>
<accession>A0A2A2LDV8</accession>
<keyword evidence="11 13" id="KW-0739">Sodium transport</keyword>
<dbReference type="STRING" id="2018661.A0A2A2LDV8"/>
<evidence type="ECO:0000256" key="11">
    <source>
        <dbReference type="ARBA" id="ARBA00023201"/>
    </source>
</evidence>
<sequence>MKLPDLIICPFNRFNLSYLQEMNISEPLSQYLELTYPTIMYHRFQLLRAEEIMVNSDLYDEQLQSILRQNNLNFSDFIQRASLNCPAFFPLRECTEDDDESCINPCSEATEMYTSAGRCFRFPSSIQNASGYGHGYSIIVNLPYELYHTGVNQILNDGILVKLVGDGKGVNYDMSLIPAGVHAIIPLTATRYDFMNDPPRYECEEDPFDAYSSLHCFESCVHHGITEDKCKCSLVASVNPKRYDTCTAKVIRACVIPEFYNPDQHLQIEKCNIKCKPPCKSWAFTKQLSYAPLSTNMVSKLTNGTQKESLKRTIILDIFYEQLEYTTIKHVVAMPLPSLIAQIGGQFSLWAGGSLISLCQIVIYCSRFIFNRCSSKSSSCAKRKSRRKRRSRNCPLEKCDSGATKTNNKISNGGVEMKDKKCAPIAEIVDGGGADSQSSLSDKGLMTEEQLI</sequence>
<keyword evidence="6" id="KW-1133">Transmembrane helix</keyword>
<evidence type="ECO:0000256" key="7">
    <source>
        <dbReference type="ARBA" id="ARBA00023053"/>
    </source>
</evidence>
<gene>
    <name evidence="15" type="ORF">WR25_20814</name>
</gene>
<keyword evidence="5 13" id="KW-0812">Transmembrane</keyword>
<dbReference type="PANTHER" id="PTHR11690">
    <property type="entry name" value="AMILORIDE-SENSITIVE SODIUM CHANNEL-RELATED"/>
    <property type="match status" value="1"/>
</dbReference>
<reference evidence="15 16" key="1">
    <citation type="journal article" date="2017" name="Curr. Biol.">
        <title>Genome architecture and evolution of a unichromosomal asexual nematode.</title>
        <authorList>
            <person name="Fradin H."/>
            <person name="Zegar C."/>
            <person name="Gutwein M."/>
            <person name="Lucas J."/>
            <person name="Kovtun M."/>
            <person name="Corcoran D."/>
            <person name="Baugh L.R."/>
            <person name="Kiontke K."/>
            <person name="Gunsalus K."/>
            <person name="Fitch D.H."/>
            <person name="Piano F."/>
        </authorList>
    </citation>
    <scope>NUCLEOTIDE SEQUENCE [LARGE SCALE GENOMIC DNA]</scope>
    <source>
        <strain evidence="15">PF1309</strain>
    </source>
</reference>
<name>A0A2A2LDV8_9BILA</name>
<keyword evidence="12 13" id="KW-0407">Ion channel</keyword>
<dbReference type="OrthoDB" id="5874059at2759"/>
<keyword evidence="9" id="KW-0472">Membrane</keyword>
<evidence type="ECO:0000256" key="4">
    <source>
        <dbReference type="ARBA" id="ARBA00022461"/>
    </source>
</evidence>
<dbReference type="AlphaFoldDB" id="A0A2A2LDV8"/>
<dbReference type="EMBL" id="LIAE01006862">
    <property type="protein sequence ID" value="PAV84359.1"/>
    <property type="molecule type" value="Genomic_DNA"/>
</dbReference>
<evidence type="ECO:0000256" key="12">
    <source>
        <dbReference type="ARBA" id="ARBA00023303"/>
    </source>
</evidence>
<dbReference type="InterPro" id="IPR001873">
    <property type="entry name" value="ENaC"/>
</dbReference>
<dbReference type="GO" id="GO:0015280">
    <property type="term" value="F:ligand-gated sodium channel activity"/>
    <property type="evidence" value="ECO:0007669"/>
    <property type="project" value="TreeGrafter"/>
</dbReference>
<evidence type="ECO:0000313" key="16">
    <source>
        <dbReference type="Proteomes" id="UP000218231"/>
    </source>
</evidence>
<comment type="caution">
    <text evidence="15">The sequence shown here is derived from an EMBL/GenBank/DDBJ whole genome shotgun (WGS) entry which is preliminary data.</text>
</comment>
<keyword evidence="10" id="KW-0325">Glycoprotein</keyword>
<evidence type="ECO:0000256" key="10">
    <source>
        <dbReference type="ARBA" id="ARBA00023180"/>
    </source>
</evidence>
<evidence type="ECO:0000256" key="8">
    <source>
        <dbReference type="ARBA" id="ARBA00023065"/>
    </source>
</evidence>
<keyword evidence="3 13" id="KW-0813">Transport</keyword>
<evidence type="ECO:0000256" key="6">
    <source>
        <dbReference type="ARBA" id="ARBA00022989"/>
    </source>
</evidence>
<evidence type="ECO:0000313" key="15">
    <source>
        <dbReference type="EMBL" id="PAV84359.1"/>
    </source>
</evidence>
<dbReference type="Gene3D" id="1.10.287.770">
    <property type="entry name" value="YojJ-like"/>
    <property type="match status" value="1"/>
</dbReference>
<evidence type="ECO:0000256" key="3">
    <source>
        <dbReference type="ARBA" id="ARBA00022448"/>
    </source>
</evidence>
<evidence type="ECO:0000256" key="14">
    <source>
        <dbReference type="SAM" id="MobiDB-lite"/>
    </source>
</evidence>
<dbReference type="PANTHER" id="PTHR11690:SF244">
    <property type="entry name" value="DEGENERIN LIKE"/>
    <property type="match status" value="1"/>
</dbReference>
<organism evidence="15 16">
    <name type="scientific">Diploscapter pachys</name>
    <dbReference type="NCBI Taxonomy" id="2018661"/>
    <lineage>
        <taxon>Eukaryota</taxon>
        <taxon>Metazoa</taxon>
        <taxon>Ecdysozoa</taxon>
        <taxon>Nematoda</taxon>
        <taxon>Chromadorea</taxon>
        <taxon>Rhabditida</taxon>
        <taxon>Rhabditina</taxon>
        <taxon>Rhabditomorpha</taxon>
        <taxon>Rhabditoidea</taxon>
        <taxon>Rhabditidae</taxon>
        <taxon>Diploscapter</taxon>
    </lineage>
</organism>
<comment type="subcellular location">
    <subcellularLocation>
        <location evidence="1">Membrane</location>
        <topology evidence="1">Multi-pass membrane protein</topology>
    </subcellularLocation>
</comment>